<comment type="similarity">
    <text evidence="2">Belongs to the MSOX/MTOX family.</text>
</comment>
<dbReference type="STRING" id="105984.A0A427XFJ4"/>
<dbReference type="AlphaFoldDB" id="A0A427XFJ4"/>
<protein>
    <recommendedName>
        <fullName evidence="6">FAD dependent oxidoreductase domain-containing protein</fullName>
    </recommendedName>
</protein>
<gene>
    <name evidence="7" type="ORF">EHS24_003220</name>
</gene>
<sequence length="494" mass="54544">MTTPDKKIAIVGAGVFGLSTALHLARNGYRDVTVYDYQPYDQNAYSPFDGCDAASADVNKIYRCSYGDETEYQDLAFSGRPIWLEWNAAIASTPADKLPRGLTPSTKLFEDCGFMRISSDAVMSDYDKHCISELEKVGLKHHQHVLTDVEDMERLWGKEGNWRPKVAAFAAFTEGKRDGFMDTSAGLTYADKSCTWARYLCEKAGVKFVLGPLKGKFDQLVVDTSTGGKVVRGLKTADGKTHPADVVIAAAGGWTPSIVPEVSGALETTAGSVVTIQLPSHRKDLWDKYSPKNFPVFAYGLTGHESPEYGGFYGFPRTPEGKIKIGYRGRKWTNYQSQAATGRRLSVPKTKYTADPQVNLPLKAITNLKAVIAEMFPDLTAVGITDTRMCWYTDSIDNNFLIDYVPGYDDTLFVASGGSGHGFKFLPVLGKHVVNALEKKNDQFTPLWRWRTAKPGEHANGLEEGEFGGRNLADLEMATEADWKFPNTVERSKL</sequence>
<dbReference type="OrthoDB" id="2219495at2759"/>
<dbReference type="GeneID" id="39587763"/>
<dbReference type="Proteomes" id="UP000279236">
    <property type="component" value="Unassembled WGS sequence"/>
</dbReference>
<dbReference type="GO" id="GO:0008115">
    <property type="term" value="F:sarcosine oxidase activity"/>
    <property type="evidence" value="ECO:0007669"/>
    <property type="project" value="TreeGrafter"/>
</dbReference>
<accession>A0A427XFJ4</accession>
<evidence type="ECO:0000313" key="7">
    <source>
        <dbReference type="EMBL" id="RSH77659.1"/>
    </source>
</evidence>
<dbReference type="Gene3D" id="3.30.9.10">
    <property type="entry name" value="D-Amino Acid Oxidase, subunit A, domain 2"/>
    <property type="match status" value="1"/>
</dbReference>
<dbReference type="EMBL" id="RSCE01000015">
    <property type="protein sequence ID" value="RSH77659.1"/>
    <property type="molecule type" value="Genomic_DNA"/>
</dbReference>
<evidence type="ECO:0000256" key="2">
    <source>
        <dbReference type="ARBA" id="ARBA00010989"/>
    </source>
</evidence>
<keyword evidence="3" id="KW-0285">Flavoprotein</keyword>
<dbReference type="PANTHER" id="PTHR10961:SF15">
    <property type="entry name" value="FAD DEPENDENT OXIDOREDUCTASE DOMAIN-CONTAINING PROTEIN"/>
    <property type="match status" value="1"/>
</dbReference>
<keyword evidence="4" id="KW-0274">FAD</keyword>
<feature type="domain" description="FAD dependent oxidoreductase" evidence="6">
    <location>
        <begin position="7"/>
        <end position="434"/>
    </location>
</feature>
<proteinExistence type="inferred from homology"/>
<dbReference type="InterPro" id="IPR006076">
    <property type="entry name" value="FAD-dep_OxRdtase"/>
</dbReference>
<evidence type="ECO:0000256" key="1">
    <source>
        <dbReference type="ARBA" id="ARBA00001974"/>
    </source>
</evidence>
<comment type="caution">
    <text evidence="7">The sequence shown here is derived from an EMBL/GenBank/DDBJ whole genome shotgun (WGS) entry which is preliminary data.</text>
</comment>
<dbReference type="SUPFAM" id="SSF54373">
    <property type="entry name" value="FAD-linked reductases, C-terminal domain"/>
    <property type="match status" value="1"/>
</dbReference>
<keyword evidence="5" id="KW-0560">Oxidoreductase</keyword>
<dbReference type="GO" id="GO:0050660">
    <property type="term" value="F:flavin adenine dinucleotide binding"/>
    <property type="evidence" value="ECO:0007669"/>
    <property type="project" value="InterPro"/>
</dbReference>
<name>A0A427XFJ4_9TREE</name>
<dbReference type="PANTHER" id="PTHR10961">
    <property type="entry name" value="PEROXISOMAL SARCOSINE OXIDASE"/>
    <property type="match status" value="1"/>
</dbReference>
<dbReference type="Pfam" id="PF01266">
    <property type="entry name" value="DAO"/>
    <property type="match status" value="1"/>
</dbReference>
<dbReference type="InterPro" id="IPR045170">
    <property type="entry name" value="MTOX"/>
</dbReference>
<reference evidence="7 8" key="1">
    <citation type="submission" date="2018-11" db="EMBL/GenBank/DDBJ databases">
        <title>Genome sequence of Apiotrichum porosum DSM 27194.</title>
        <authorList>
            <person name="Aliyu H."/>
            <person name="Gorte O."/>
            <person name="Ochsenreither K."/>
        </authorList>
    </citation>
    <scope>NUCLEOTIDE SEQUENCE [LARGE SCALE GENOMIC DNA]</scope>
    <source>
        <strain evidence="7 8">DSM 27194</strain>
    </source>
</reference>
<evidence type="ECO:0000256" key="3">
    <source>
        <dbReference type="ARBA" id="ARBA00022630"/>
    </source>
</evidence>
<evidence type="ECO:0000313" key="8">
    <source>
        <dbReference type="Proteomes" id="UP000279236"/>
    </source>
</evidence>
<evidence type="ECO:0000256" key="5">
    <source>
        <dbReference type="ARBA" id="ARBA00023002"/>
    </source>
</evidence>
<organism evidence="7 8">
    <name type="scientific">Apiotrichum porosum</name>
    <dbReference type="NCBI Taxonomy" id="105984"/>
    <lineage>
        <taxon>Eukaryota</taxon>
        <taxon>Fungi</taxon>
        <taxon>Dikarya</taxon>
        <taxon>Basidiomycota</taxon>
        <taxon>Agaricomycotina</taxon>
        <taxon>Tremellomycetes</taxon>
        <taxon>Trichosporonales</taxon>
        <taxon>Trichosporonaceae</taxon>
        <taxon>Apiotrichum</taxon>
    </lineage>
</organism>
<comment type="cofactor">
    <cofactor evidence="1">
        <name>FAD</name>
        <dbReference type="ChEBI" id="CHEBI:57692"/>
    </cofactor>
</comment>
<dbReference type="Gene3D" id="3.50.50.60">
    <property type="entry name" value="FAD/NAD(P)-binding domain"/>
    <property type="match status" value="1"/>
</dbReference>
<dbReference type="InterPro" id="IPR036188">
    <property type="entry name" value="FAD/NAD-bd_sf"/>
</dbReference>
<evidence type="ECO:0000259" key="6">
    <source>
        <dbReference type="Pfam" id="PF01266"/>
    </source>
</evidence>
<dbReference type="SUPFAM" id="SSF51905">
    <property type="entry name" value="FAD/NAD(P)-binding domain"/>
    <property type="match status" value="1"/>
</dbReference>
<keyword evidence="8" id="KW-1185">Reference proteome</keyword>
<evidence type="ECO:0000256" key="4">
    <source>
        <dbReference type="ARBA" id="ARBA00022827"/>
    </source>
</evidence>
<dbReference type="RefSeq" id="XP_028472806.1">
    <property type="nucleotide sequence ID" value="XM_028618918.1"/>
</dbReference>